<evidence type="ECO:0000259" key="7">
    <source>
        <dbReference type="Pfam" id="PF00999"/>
    </source>
</evidence>
<feature type="transmembrane region" description="Helical" evidence="6">
    <location>
        <begin position="347"/>
        <end position="364"/>
    </location>
</feature>
<dbReference type="KEGG" id="crq:GCK72_023548"/>
<dbReference type="AlphaFoldDB" id="A0A6A5FXH1"/>
<feature type="transmembrane region" description="Helical" evidence="6">
    <location>
        <begin position="68"/>
        <end position="85"/>
    </location>
</feature>
<dbReference type="InterPro" id="IPR051843">
    <property type="entry name" value="CPA1_transporter"/>
</dbReference>
<evidence type="ECO:0000256" key="1">
    <source>
        <dbReference type="ARBA" id="ARBA00004141"/>
    </source>
</evidence>
<feature type="transmembrane region" description="Helical" evidence="6">
    <location>
        <begin position="517"/>
        <end position="538"/>
    </location>
</feature>
<keyword evidence="5 6" id="KW-0472">Membrane</keyword>
<dbReference type="EMBL" id="WUAV01000006">
    <property type="protein sequence ID" value="KAF1747089.1"/>
    <property type="molecule type" value="Genomic_DNA"/>
</dbReference>
<evidence type="ECO:0000256" key="4">
    <source>
        <dbReference type="ARBA" id="ARBA00022989"/>
    </source>
</evidence>
<dbReference type="CTD" id="9810358"/>
<evidence type="ECO:0000313" key="8">
    <source>
        <dbReference type="EMBL" id="KAF1747089.1"/>
    </source>
</evidence>
<dbReference type="RefSeq" id="XP_003092119.2">
    <property type="nucleotide sequence ID" value="XM_003092071.2"/>
</dbReference>
<feature type="transmembrane region" description="Helical" evidence="6">
    <location>
        <begin position="934"/>
        <end position="958"/>
    </location>
</feature>
<evidence type="ECO:0000256" key="6">
    <source>
        <dbReference type="SAM" id="Phobius"/>
    </source>
</evidence>
<feature type="transmembrane region" description="Helical" evidence="6">
    <location>
        <begin position="249"/>
        <end position="275"/>
    </location>
</feature>
<dbReference type="GO" id="GO:1902600">
    <property type="term" value="P:proton transmembrane transport"/>
    <property type="evidence" value="ECO:0007669"/>
    <property type="project" value="InterPro"/>
</dbReference>
<feature type="transmembrane region" description="Helical" evidence="6">
    <location>
        <begin position="673"/>
        <end position="692"/>
    </location>
</feature>
<feature type="transmembrane region" description="Helical" evidence="6">
    <location>
        <begin position="182"/>
        <end position="200"/>
    </location>
</feature>
<dbReference type="Proteomes" id="UP000483820">
    <property type="component" value="Chromosome X"/>
</dbReference>
<comment type="subcellular location">
    <subcellularLocation>
        <location evidence="1">Membrane</location>
        <topology evidence="1">Multi-pass membrane protein</topology>
    </subcellularLocation>
</comment>
<proteinExistence type="inferred from homology"/>
<feature type="transmembrane region" description="Helical" evidence="6">
    <location>
        <begin position="25"/>
        <end position="48"/>
    </location>
</feature>
<reference evidence="8 9" key="1">
    <citation type="submission" date="2019-12" db="EMBL/GenBank/DDBJ databases">
        <title>Chromosome-level assembly of the Caenorhabditis remanei genome.</title>
        <authorList>
            <person name="Teterina A.A."/>
            <person name="Willis J.H."/>
            <person name="Phillips P.C."/>
        </authorList>
    </citation>
    <scope>NUCLEOTIDE SEQUENCE [LARGE SCALE GENOMIC DNA]</scope>
    <source>
        <strain evidence="8 9">PX506</strain>
        <tissue evidence="8">Whole organism</tissue>
    </source>
</reference>
<feature type="transmembrane region" description="Helical" evidence="6">
    <location>
        <begin position="153"/>
        <end position="176"/>
    </location>
</feature>
<gene>
    <name evidence="8" type="ORF">GCK72_023548</name>
</gene>
<dbReference type="Gene3D" id="1.20.1530.20">
    <property type="match status" value="2"/>
</dbReference>
<dbReference type="PANTHER" id="PTHR31102">
    <property type="match status" value="1"/>
</dbReference>
<dbReference type="GeneID" id="9810358"/>
<keyword evidence="4 6" id="KW-1133">Transmembrane helix</keyword>
<feature type="transmembrane region" description="Helical" evidence="6">
    <location>
        <begin position="221"/>
        <end position="243"/>
    </location>
</feature>
<feature type="transmembrane region" description="Helical" evidence="6">
    <location>
        <begin position="558"/>
        <end position="576"/>
    </location>
</feature>
<comment type="caution">
    <text evidence="8">The sequence shown here is derived from an EMBL/GenBank/DDBJ whole genome shotgun (WGS) entry which is preliminary data.</text>
</comment>
<feature type="transmembrane region" description="Helical" evidence="6">
    <location>
        <begin position="376"/>
        <end position="398"/>
    </location>
</feature>
<organism evidence="8 9">
    <name type="scientific">Caenorhabditis remanei</name>
    <name type="common">Caenorhabditis vulgaris</name>
    <dbReference type="NCBI Taxonomy" id="31234"/>
    <lineage>
        <taxon>Eukaryota</taxon>
        <taxon>Metazoa</taxon>
        <taxon>Ecdysozoa</taxon>
        <taxon>Nematoda</taxon>
        <taxon>Chromadorea</taxon>
        <taxon>Rhabditida</taxon>
        <taxon>Rhabditina</taxon>
        <taxon>Rhabditomorpha</taxon>
        <taxon>Rhabditoidea</taxon>
        <taxon>Rhabditidae</taxon>
        <taxon>Peloderinae</taxon>
        <taxon>Caenorhabditis</taxon>
    </lineage>
</organism>
<dbReference type="InterPro" id="IPR038770">
    <property type="entry name" value="Na+/solute_symporter_sf"/>
</dbReference>
<feature type="domain" description="Cation/H+ exchanger transmembrane" evidence="7">
    <location>
        <begin position="81"/>
        <end position="458"/>
    </location>
</feature>
<accession>A0A6A5FXH1</accession>
<dbReference type="PANTHER" id="PTHR31102:SF1">
    <property type="entry name" value="CATION_H+ EXCHANGER DOMAIN-CONTAINING PROTEIN"/>
    <property type="match status" value="1"/>
</dbReference>
<dbReference type="Pfam" id="PF00999">
    <property type="entry name" value="Na_H_Exchanger"/>
    <property type="match status" value="2"/>
</dbReference>
<dbReference type="GO" id="GO:0015297">
    <property type="term" value="F:antiporter activity"/>
    <property type="evidence" value="ECO:0007669"/>
    <property type="project" value="InterPro"/>
</dbReference>
<feature type="transmembrane region" description="Helical" evidence="6">
    <location>
        <begin position="407"/>
        <end position="431"/>
    </location>
</feature>
<name>A0A6A5FXH1_CAERE</name>
<sequence>MGTHIWPGAKVKVAQFFNNNHINQIVTFLIIVAGLYVSMVSITGQNFLHPLSPVTSNTLNLQNAANEILHSIISCFMMVVLAVAAGKIVKFFYIPSLIGCMLVGIAMRNVPQFGELFYINEYWQFILRKLSLVVIIIRWGISINVRFIKKNYIFPPILGIGSAFAEALAICFTACVFFDFPISLGLICGFVVATVSPAVGMPTMLHLKEQGIGTTKNIPDVVPAACCFDNFVSLFIFSVTSSITYTHDAFFATMVKSIGAIVLAALIGCVIGWLLRWFPKNDNRHTHFARFLVIASSAYAVITSMLVLGYAFPGIVAALCLCCVSTTQWREDNPRGIKVLVHQFDNLWYFVAVPLLFSLVGYTFDFNQLSLADWKTAFILIVVGSSFRLISAMILAFCGHFNIYEQLILALTLMPKATVQCALAPSLIFMTNGFPELREQTKLIINICIIAVMVTSPVVEILLDILAPRILKIKERTSIYNRDITNSTILDELDSKQNLQMTKSSSNNSRSTLDNRINSIATTLLIFISLYISIITLLGENFLNPLADHPVTTTNEDITVRTIFVIFILLVAGIFAAKGSKALRLPPLFGCLALGIVIRNITIFEQFFVFPPFVETMIRKVALAMIVIRWGLATDVQFLYENAVMPVTIGLVTVIGEIIAVTIASYYILNISFVMSIFCALILVIVSPAVTVPAMISFKDKNLGSLKRIPENILAICCVDNLFCVVVFMVLSSIIFTDAPIATTILLNAGTIVFGVIGGVIIGWLLWRFPRSDAPHTQFARITLLGALCISMMIGTYLIKYSCSGFLAALITSAMCAMKWNTDNKDKLESVTSTYKYLWDSFALPLLFICLGMKFDCSTLTWEIVFLCIAVIAIGLLVRTILVMMITLSSHINFKEQVVVALSLLPRATFQADLAPTLVLMAAPFPDMAKDAALIMKAAILSVLVTAPIFDILLNLVGSKCLTRYDSKDTPAIEQNLDKSYMNGDHVDDSIYAARPKSYSEYRSETVIERY</sequence>
<feature type="transmembrane region" description="Helical" evidence="6">
    <location>
        <begin position="647"/>
        <end position="667"/>
    </location>
</feature>
<protein>
    <recommendedName>
        <fullName evidence="7">Cation/H+ exchanger transmembrane domain-containing protein</fullName>
    </recommendedName>
</protein>
<evidence type="ECO:0000256" key="3">
    <source>
        <dbReference type="ARBA" id="ARBA00022692"/>
    </source>
</evidence>
<feature type="transmembrane region" description="Helical" evidence="6">
    <location>
        <begin position="779"/>
        <end position="799"/>
    </location>
</feature>
<evidence type="ECO:0000256" key="5">
    <source>
        <dbReference type="ARBA" id="ARBA00023136"/>
    </source>
</evidence>
<feature type="transmembrane region" description="Helical" evidence="6">
    <location>
        <begin position="741"/>
        <end position="767"/>
    </location>
</feature>
<keyword evidence="3 6" id="KW-0812">Transmembrane</keyword>
<evidence type="ECO:0000256" key="2">
    <source>
        <dbReference type="ARBA" id="ARBA00007367"/>
    </source>
</evidence>
<feature type="domain" description="Cation/H+ exchanger transmembrane" evidence="7">
    <location>
        <begin position="567"/>
        <end position="951"/>
    </location>
</feature>
<feature type="transmembrane region" description="Helical" evidence="6">
    <location>
        <begin position="861"/>
        <end position="886"/>
    </location>
</feature>
<dbReference type="GO" id="GO:0016020">
    <property type="term" value="C:membrane"/>
    <property type="evidence" value="ECO:0007669"/>
    <property type="project" value="UniProtKB-SubCell"/>
</dbReference>
<feature type="transmembrane region" description="Helical" evidence="6">
    <location>
        <begin position="588"/>
        <end position="609"/>
    </location>
</feature>
<feature type="transmembrane region" description="Helical" evidence="6">
    <location>
        <begin position="92"/>
        <end position="110"/>
    </location>
</feature>
<comment type="similarity">
    <text evidence="2">Belongs to the monovalent cation:proton antiporter 1 (CPA1) transporter (TC 2.A.36) family.</text>
</comment>
<dbReference type="InterPro" id="IPR006153">
    <property type="entry name" value="Cation/H_exchanger_TM"/>
</dbReference>
<feature type="transmembrane region" description="Helical" evidence="6">
    <location>
        <begin position="443"/>
        <end position="466"/>
    </location>
</feature>
<evidence type="ECO:0000313" key="9">
    <source>
        <dbReference type="Proteomes" id="UP000483820"/>
    </source>
</evidence>
<feature type="transmembrane region" description="Helical" evidence="6">
    <location>
        <begin position="308"/>
        <end position="326"/>
    </location>
</feature>
<feature type="transmembrane region" description="Helical" evidence="6">
    <location>
        <begin position="713"/>
        <end position="735"/>
    </location>
</feature>